<dbReference type="OrthoDB" id="6903108at2"/>
<feature type="transmembrane region" description="Helical" evidence="1">
    <location>
        <begin position="12"/>
        <end position="31"/>
    </location>
</feature>
<evidence type="ECO:0000313" key="4">
    <source>
        <dbReference type="Proteomes" id="UP000326354"/>
    </source>
</evidence>
<gene>
    <name evidence="3" type="ORF">UABAM_00636</name>
</gene>
<dbReference type="InterPro" id="IPR048136">
    <property type="entry name" value="STM3941-like"/>
</dbReference>
<sequence length="387" mass="45462">MDIKINKDYRYITTLLWYISFFALASAISYLLPFDLQKNYARFSASHRECWFISVGTLLFTFTVFIYYRSLWKTILISFFSSFLFALIGYEFFGNLIDDWLDVLIYIGTFLVAVFATFSAFFYFLVIIDHLMKFAHPAFVLNDNGLYDYSHHMGFISWENIQKIHILDLGSQKQIAVEIKNLSCLSLRPFSFKKLCLQAIFLLTKHHFVHHIHLNNRQVSPLTFSHIKVMLQSQGKLAQQHPGQGFIREFALSNEERNFANSFAMEERLPVWKAIADLFLDTEIELLYEPIAQVLANSPYDLRTLNHIYTYEVAPVYHVNLLSVAGEWGGFSEESVKVNITKSLYKKRRSYFSKAISFLLQYIYTFTTKKDWKIIIEKVKLRRQQQS</sequence>
<dbReference type="KEGG" id="uam:UABAM_00636"/>
<dbReference type="EMBL" id="AP019860">
    <property type="protein sequence ID" value="BBM82293.1"/>
    <property type="molecule type" value="Genomic_DNA"/>
</dbReference>
<organism evidence="3 4">
    <name type="scientific">Uabimicrobium amorphum</name>
    <dbReference type="NCBI Taxonomy" id="2596890"/>
    <lineage>
        <taxon>Bacteria</taxon>
        <taxon>Pseudomonadati</taxon>
        <taxon>Planctomycetota</taxon>
        <taxon>Candidatus Uabimicrobiia</taxon>
        <taxon>Candidatus Uabimicrobiales</taxon>
        <taxon>Candidatus Uabimicrobiaceae</taxon>
        <taxon>Candidatus Uabimicrobium</taxon>
    </lineage>
</organism>
<evidence type="ECO:0000259" key="2">
    <source>
        <dbReference type="Pfam" id="PF23296"/>
    </source>
</evidence>
<keyword evidence="1" id="KW-1133">Transmembrane helix</keyword>
<protein>
    <recommendedName>
        <fullName evidence="2">DUF7079 domain-containing protein</fullName>
    </recommendedName>
</protein>
<name>A0A5S9F1P8_UABAM</name>
<dbReference type="Pfam" id="PF23296">
    <property type="entry name" value="DUF7079"/>
    <property type="match status" value="1"/>
</dbReference>
<dbReference type="AlphaFoldDB" id="A0A5S9F1P8"/>
<evidence type="ECO:0000256" key="1">
    <source>
        <dbReference type="SAM" id="Phobius"/>
    </source>
</evidence>
<dbReference type="InterPro" id="IPR055507">
    <property type="entry name" value="DUF7079"/>
</dbReference>
<evidence type="ECO:0000313" key="3">
    <source>
        <dbReference type="EMBL" id="BBM82293.1"/>
    </source>
</evidence>
<feature type="transmembrane region" description="Helical" evidence="1">
    <location>
        <begin position="103"/>
        <end position="126"/>
    </location>
</feature>
<accession>A0A5S9F1P8</accession>
<proteinExistence type="predicted"/>
<keyword evidence="4" id="KW-1185">Reference proteome</keyword>
<dbReference type="RefSeq" id="WP_151966542.1">
    <property type="nucleotide sequence ID" value="NZ_AP019860.1"/>
</dbReference>
<keyword evidence="1" id="KW-0812">Transmembrane</keyword>
<keyword evidence="1" id="KW-0472">Membrane</keyword>
<reference evidence="3 4" key="1">
    <citation type="submission" date="2019-08" db="EMBL/GenBank/DDBJ databases">
        <title>Complete genome sequence of Candidatus Uab amorphum.</title>
        <authorList>
            <person name="Shiratori T."/>
            <person name="Suzuki S."/>
            <person name="Kakizawa Y."/>
            <person name="Ishida K."/>
        </authorList>
    </citation>
    <scope>NUCLEOTIDE SEQUENCE [LARGE SCALE GENOMIC DNA]</scope>
    <source>
        <strain evidence="3 4">SRT547</strain>
    </source>
</reference>
<feature type="transmembrane region" description="Helical" evidence="1">
    <location>
        <begin position="51"/>
        <end position="68"/>
    </location>
</feature>
<feature type="transmembrane region" description="Helical" evidence="1">
    <location>
        <begin position="75"/>
        <end position="97"/>
    </location>
</feature>
<feature type="domain" description="DUF7079" evidence="2">
    <location>
        <begin position="266"/>
        <end position="376"/>
    </location>
</feature>
<dbReference type="Proteomes" id="UP000326354">
    <property type="component" value="Chromosome"/>
</dbReference>
<dbReference type="NCBIfam" id="NF041635">
    <property type="entry name" value="STM3941_fam"/>
    <property type="match status" value="1"/>
</dbReference>